<keyword evidence="2 4" id="KW-0479">Metal-binding</keyword>
<accession>A0A8J2T7Y2</accession>
<dbReference type="GO" id="GO:0020037">
    <property type="term" value="F:heme binding"/>
    <property type="evidence" value="ECO:0007669"/>
    <property type="project" value="UniProtKB-UniRule"/>
</dbReference>
<dbReference type="InterPro" id="IPR018506">
    <property type="entry name" value="Cyt_B5_heme-BS"/>
</dbReference>
<proteinExistence type="inferred from homology"/>
<sequence length="192" mass="21864">MDDSNFKKPVNFREQRLLRNASTSQNGARLAAIKPPGNLGVPRAGGYRNKVALKPGHSALDWHELTSNKGKRQGLVTRANELLQNDLEHLRRTNYAPTLSQLSRNVPLYLIRPPLRVDKQLLQKHNTKDDCWCVINGKVYCLTSYLDFHPGGVDILLKNCAGKDATIMFDKYHRWVSYDKLLETCFVGIYVE</sequence>
<comment type="similarity">
    <text evidence="4">Belongs to the cytochrome b5 family.</text>
</comment>
<gene>
    <name evidence="6" type="ORF">BN860_05688g</name>
</gene>
<evidence type="ECO:0000256" key="1">
    <source>
        <dbReference type="ARBA" id="ARBA00022617"/>
    </source>
</evidence>
<name>A0A8J2T7Y2_ZYGB2</name>
<dbReference type="InterPro" id="IPR001199">
    <property type="entry name" value="Cyt_B5-like_heme/steroid-bd"/>
</dbReference>
<dbReference type="OrthoDB" id="432299at2759"/>
<dbReference type="InterPro" id="IPR051872">
    <property type="entry name" value="Cytochrome_b5/Flavoprotein_Rdt"/>
</dbReference>
<reference evidence="7" key="1">
    <citation type="journal article" date="2013" name="Genome Announc.">
        <title>Genome sequence of the food spoilage yeast Zygosaccharomyces bailii CLIB 213(T).</title>
        <authorList>
            <person name="Galeote V."/>
            <person name="Bigey F."/>
            <person name="Devillers H."/>
            <person name="Neuveglise C."/>
            <person name="Dequin S."/>
        </authorList>
    </citation>
    <scope>NUCLEOTIDE SEQUENCE [LARGE SCALE GENOMIC DNA]</scope>
    <source>
        <strain evidence="7">CLIB 213 / ATCC 58445 / CBS 680 / CCRC 21525 / NBRC 1098 / NCYC 1416 / NRRL Y-2227</strain>
    </source>
</reference>
<dbReference type="InterPro" id="IPR036400">
    <property type="entry name" value="Cyt_B5-like_heme/steroid_sf"/>
</dbReference>
<dbReference type="FunFam" id="3.10.120.10:FF:000001">
    <property type="entry name" value="Cytochrome b5 reductase 4"/>
    <property type="match status" value="1"/>
</dbReference>
<evidence type="ECO:0000259" key="5">
    <source>
        <dbReference type="PROSITE" id="PS50255"/>
    </source>
</evidence>
<dbReference type="GO" id="GO:0004128">
    <property type="term" value="F:cytochrome-b5 reductase activity, acting on NAD(P)H"/>
    <property type="evidence" value="ECO:0007669"/>
    <property type="project" value="TreeGrafter"/>
</dbReference>
<evidence type="ECO:0000256" key="4">
    <source>
        <dbReference type="RuleBase" id="RU362121"/>
    </source>
</evidence>
<dbReference type="PANTHER" id="PTHR46237">
    <property type="entry name" value="CYTOCHROME B5 REDUCTASE 4 FAMILY MEMBER"/>
    <property type="match status" value="1"/>
</dbReference>
<keyword evidence="3 4" id="KW-0408">Iron</keyword>
<dbReference type="PANTHER" id="PTHR46237:SF1">
    <property type="entry name" value="CYTOCHROME B5 REDUCTASE 4"/>
    <property type="match status" value="1"/>
</dbReference>
<dbReference type="Proteomes" id="UP000019375">
    <property type="component" value="Unassembled WGS sequence"/>
</dbReference>
<dbReference type="Gene3D" id="3.10.120.10">
    <property type="entry name" value="Cytochrome b5-like heme/steroid binding domain"/>
    <property type="match status" value="1"/>
</dbReference>
<dbReference type="SMART" id="SM01117">
    <property type="entry name" value="Cyt-b5"/>
    <property type="match status" value="1"/>
</dbReference>
<evidence type="ECO:0000256" key="2">
    <source>
        <dbReference type="ARBA" id="ARBA00022723"/>
    </source>
</evidence>
<dbReference type="AlphaFoldDB" id="A0A8J2T7Y2"/>
<feature type="domain" description="Cytochrome b5 heme-binding" evidence="5">
    <location>
        <begin position="114"/>
        <end position="191"/>
    </location>
</feature>
<keyword evidence="7" id="KW-1185">Reference proteome</keyword>
<dbReference type="EMBL" id="HG316458">
    <property type="protein sequence ID" value="CDF89960.1"/>
    <property type="molecule type" value="Genomic_DNA"/>
</dbReference>
<dbReference type="SUPFAM" id="SSF55856">
    <property type="entry name" value="Cytochrome b5-like heme/steroid binding domain"/>
    <property type="match status" value="1"/>
</dbReference>
<dbReference type="GO" id="GO:0005737">
    <property type="term" value="C:cytoplasm"/>
    <property type="evidence" value="ECO:0007669"/>
    <property type="project" value="TreeGrafter"/>
</dbReference>
<dbReference type="PROSITE" id="PS00191">
    <property type="entry name" value="CYTOCHROME_B5_1"/>
    <property type="match status" value="1"/>
</dbReference>
<dbReference type="PROSITE" id="PS50255">
    <property type="entry name" value="CYTOCHROME_B5_2"/>
    <property type="match status" value="1"/>
</dbReference>
<evidence type="ECO:0000256" key="3">
    <source>
        <dbReference type="ARBA" id="ARBA00023004"/>
    </source>
</evidence>
<protein>
    <submittedName>
        <fullName evidence="6">ZYBA0S05-05688g1_1</fullName>
    </submittedName>
</protein>
<dbReference type="Pfam" id="PF00173">
    <property type="entry name" value="Cyt-b5"/>
    <property type="match status" value="1"/>
</dbReference>
<evidence type="ECO:0000313" key="7">
    <source>
        <dbReference type="Proteomes" id="UP000019375"/>
    </source>
</evidence>
<dbReference type="GO" id="GO:0046872">
    <property type="term" value="F:metal ion binding"/>
    <property type="evidence" value="ECO:0007669"/>
    <property type="project" value="UniProtKB-UniRule"/>
</dbReference>
<keyword evidence="1 4" id="KW-0349">Heme</keyword>
<evidence type="ECO:0000313" key="6">
    <source>
        <dbReference type="EMBL" id="CDF89960.1"/>
    </source>
</evidence>
<organism evidence="6 7">
    <name type="scientific">Zygosaccharomyces bailii (strain CLIB 213 / ATCC 58445 / CBS 680 / BCRC 21525 / NBRC 1098 / NCYC 1416 / NRRL Y-2227)</name>
    <dbReference type="NCBI Taxonomy" id="1333698"/>
    <lineage>
        <taxon>Eukaryota</taxon>
        <taxon>Fungi</taxon>
        <taxon>Dikarya</taxon>
        <taxon>Ascomycota</taxon>
        <taxon>Saccharomycotina</taxon>
        <taxon>Saccharomycetes</taxon>
        <taxon>Saccharomycetales</taxon>
        <taxon>Saccharomycetaceae</taxon>
        <taxon>Zygosaccharomyces</taxon>
    </lineage>
</organism>